<gene>
    <name evidence="1" type="ORF">Ga0123462_1116</name>
</gene>
<name>A0A2K8L3S7_9PROT</name>
<evidence type="ECO:0000313" key="2">
    <source>
        <dbReference type="Proteomes" id="UP000231637"/>
    </source>
</evidence>
<protein>
    <submittedName>
        <fullName evidence="1">Uncharacterized protein</fullName>
    </submittedName>
</protein>
<evidence type="ECO:0000313" key="1">
    <source>
        <dbReference type="EMBL" id="ATX81980.1"/>
    </source>
</evidence>
<sequence>MGSINCTGKGKLTNMAVQSHRFFRLCFALIVLSFSTLVVSPVILHAADKQSDQSIKPTAAKFRLTYESVTLPANEKMGFMGGGFLYDISDWFSIGPFAYGALTGQRGGFITLGGAAELKRELTDALELNSGLFVGAGGGRGGFQLSGGGLMLRYHAGVTLKTDHFGHFGVGVSYLDFPDGTIHSTQPYFAYEYPFNTLVGSGWDYSNEAESAPVGRAFQAEQELAPVFRTYRIPSGVLADNGAAQHRTIHLMGAEWNRYLDDNWFLRIESEGAMGGKSNGYMQILLGAGYRMEVLDGTWLKLSASAGVAGGGNVATGGGFIVDGVVSLQQRLSEHLYAEVSGGYVKVPETNFRAISLAGKIGYHFFTPDLGEETIPMSDLASFNGSRFRIRAAHQSYLKDAPNWRTHHANLNVNNLGIQLDAFLHENFFLTGQGLAAYSGKAGAYMTGLVGAGVHLPLFGSPLFIEAEGLIGAAGGGGMAVGGGLVWQGNAGLGYQLTDAHSMIAQYGYMAAPKGNFRARVLTLAFAYNFSLFTR</sequence>
<dbReference type="EMBL" id="CP018800">
    <property type="protein sequence ID" value="ATX81980.1"/>
    <property type="molecule type" value="Genomic_DNA"/>
</dbReference>
<dbReference type="KEGG" id="mfn:Ga0123462_1116"/>
<organism evidence="1 2">
    <name type="scientific">Mariprofundus ferrinatatus</name>
    <dbReference type="NCBI Taxonomy" id="1921087"/>
    <lineage>
        <taxon>Bacteria</taxon>
        <taxon>Pseudomonadati</taxon>
        <taxon>Pseudomonadota</taxon>
        <taxon>Candidatius Mariprofundia</taxon>
        <taxon>Mariprofundales</taxon>
        <taxon>Mariprofundaceae</taxon>
        <taxon>Mariprofundus</taxon>
    </lineage>
</organism>
<proteinExistence type="predicted"/>
<dbReference type="Proteomes" id="UP000231637">
    <property type="component" value="Chromosome"/>
</dbReference>
<reference evidence="1 2" key="1">
    <citation type="submission" date="2016-12" db="EMBL/GenBank/DDBJ databases">
        <title>Isolation and genomic insights into novel planktonic Zetaproteobacteria from stratified waters of the Chesapeake Bay.</title>
        <authorList>
            <person name="McAllister S.M."/>
            <person name="Kato S."/>
            <person name="Chan C.S."/>
            <person name="Chiu B.K."/>
            <person name="Field E.K."/>
        </authorList>
    </citation>
    <scope>NUCLEOTIDE SEQUENCE [LARGE SCALE GENOMIC DNA]</scope>
    <source>
        <strain evidence="1 2">CP-8</strain>
    </source>
</reference>
<accession>A0A2K8L3S7</accession>
<dbReference type="AlphaFoldDB" id="A0A2K8L3S7"/>
<keyword evidence="2" id="KW-1185">Reference proteome</keyword>